<dbReference type="Proteomes" id="UP000886501">
    <property type="component" value="Unassembled WGS sequence"/>
</dbReference>
<reference evidence="1" key="2">
    <citation type="journal article" date="2020" name="Nat. Commun.">
        <title>Large-scale genome sequencing of mycorrhizal fungi provides insights into the early evolution of symbiotic traits.</title>
        <authorList>
            <person name="Miyauchi S."/>
            <person name="Kiss E."/>
            <person name="Kuo A."/>
            <person name="Drula E."/>
            <person name="Kohler A."/>
            <person name="Sanchez-Garcia M."/>
            <person name="Morin E."/>
            <person name="Andreopoulos B."/>
            <person name="Barry K.W."/>
            <person name="Bonito G."/>
            <person name="Buee M."/>
            <person name="Carver A."/>
            <person name="Chen C."/>
            <person name="Cichocki N."/>
            <person name="Clum A."/>
            <person name="Culley D."/>
            <person name="Crous P.W."/>
            <person name="Fauchery L."/>
            <person name="Girlanda M."/>
            <person name="Hayes R.D."/>
            <person name="Keri Z."/>
            <person name="LaButti K."/>
            <person name="Lipzen A."/>
            <person name="Lombard V."/>
            <person name="Magnuson J."/>
            <person name="Maillard F."/>
            <person name="Murat C."/>
            <person name="Nolan M."/>
            <person name="Ohm R.A."/>
            <person name="Pangilinan J."/>
            <person name="Pereira M.F."/>
            <person name="Perotto S."/>
            <person name="Peter M."/>
            <person name="Pfister S."/>
            <person name="Riley R."/>
            <person name="Sitrit Y."/>
            <person name="Stielow J.B."/>
            <person name="Szollosi G."/>
            <person name="Zifcakova L."/>
            <person name="Stursova M."/>
            <person name="Spatafora J.W."/>
            <person name="Tedersoo L."/>
            <person name="Vaario L.M."/>
            <person name="Yamada A."/>
            <person name="Yan M."/>
            <person name="Wang P."/>
            <person name="Xu J."/>
            <person name="Bruns T."/>
            <person name="Baldrian P."/>
            <person name="Vilgalys R."/>
            <person name="Dunand C."/>
            <person name="Henrissat B."/>
            <person name="Grigoriev I.V."/>
            <person name="Hibbett D."/>
            <person name="Nagy L.G."/>
            <person name="Martin F.M."/>
        </authorList>
    </citation>
    <scope>NUCLEOTIDE SEQUENCE</scope>
    <source>
        <strain evidence="1">P2</strain>
    </source>
</reference>
<keyword evidence="2" id="KW-1185">Reference proteome</keyword>
<reference evidence="1" key="1">
    <citation type="submission" date="2019-10" db="EMBL/GenBank/DDBJ databases">
        <authorList>
            <consortium name="DOE Joint Genome Institute"/>
            <person name="Kuo A."/>
            <person name="Miyauchi S."/>
            <person name="Kiss E."/>
            <person name="Drula E."/>
            <person name="Kohler A."/>
            <person name="Sanchez-Garcia M."/>
            <person name="Andreopoulos B."/>
            <person name="Barry K.W."/>
            <person name="Bonito G."/>
            <person name="Buee M."/>
            <person name="Carver A."/>
            <person name="Chen C."/>
            <person name="Cichocki N."/>
            <person name="Clum A."/>
            <person name="Culley D."/>
            <person name="Crous P.W."/>
            <person name="Fauchery L."/>
            <person name="Girlanda M."/>
            <person name="Hayes R."/>
            <person name="Keri Z."/>
            <person name="Labutti K."/>
            <person name="Lipzen A."/>
            <person name="Lombard V."/>
            <person name="Magnuson J."/>
            <person name="Maillard F."/>
            <person name="Morin E."/>
            <person name="Murat C."/>
            <person name="Nolan M."/>
            <person name="Ohm R."/>
            <person name="Pangilinan J."/>
            <person name="Pereira M."/>
            <person name="Perotto S."/>
            <person name="Peter M."/>
            <person name="Riley R."/>
            <person name="Sitrit Y."/>
            <person name="Stielow B."/>
            <person name="Szollosi G."/>
            <person name="Zifcakova L."/>
            <person name="Stursova M."/>
            <person name="Spatafora J.W."/>
            <person name="Tedersoo L."/>
            <person name="Vaario L.-M."/>
            <person name="Yamada A."/>
            <person name="Yan M."/>
            <person name="Wang P."/>
            <person name="Xu J."/>
            <person name="Bruns T."/>
            <person name="Baldrian P."/>
            <person name="Vilgalys R."/>
            <person name="Henrissat B."/>
            <person name="Grigoriev I.V."/>
            <person name="Hibbett D."/>
            <person name="Nagy L.G."/>
            <person name="Martin F.M."/>
        </authorList>
    </citation>
    <scope>NUCLEOTIDE SEQUENCE</scope>
    <source>
        <strain evidence="1">P2</strain>
    </source>
</reference>
<evidence type="ECO:0000313" key="2">
    <source>
        <dbReference type="Proteomes" id="UP000886501"/>
    </source>
</evidence>
<feature type="non-terminal residue" evidence="1">
    <location>
        <position position="406"/>
    </location>
</feature>
<protein>
    <submittedName>
        <fullName evidence="1">Uncharacterized protein</fullName>
    </submittedName>
</protein>
<organism evidence="1 2">
    <name type="scientific">Thelephora ganbajun</name>
    <name type="common">Ganba fungus</name>
    <dbReference type="NCBI Taxonomy" id="370292"/>
    <lineage>
        <taxon>Eukaryota</taxon>
        <taxon>Fungi</taxon>
        <taxon>Dikarya</taxon>
        <taxon>Basidiomycota</taxon>
        <taxon>Agaricomycotina</taxon>
        <taxon>Agaricomycetes</taxon>
        <taxon>Thelephorales</taxon>
        <taxon>Thelephoraceae</taxon>
        <taxon>Thelephora</taxon>
    </lineage>
</organism>
<evidence type="ECO:0000313" key="1">
    <source>
        <dbReference type="EMBL" id="KAF9647978.1"/>
    </source>
</evidence>
<gene>
    <name evidence="1" type="ORF">BDM02DRAFT_3144973</name>
</gene>
<sequence length="406" mass="45185">MTLPTSPIRSVTTIHQKFYNASLPPITLEHIDLASLTTKSVSDLVATLGDGARLGVAASYGEKCVLEALAFSTESRVLLITMNGTSKPAKREKQILTNELLCDISLEKHGFFMERLAAALYLDLGLYIRHAFDITSDGDKRGSMAAYKGVLARARAQNSLDESIVEFIFAEQPFIVSRKSEFALRAWACYVAVQAFPDKPGAIDTSAKDFRARSTYQPCLEWMCKCVRDADRLDSLKPHYTVNDISTVINIKKGAVDIQCTRFKTRIRQSDSQVRFMFHVPRASCLIGEIRGHVSKVQGKAVKVTPQTQFAATAKIRSVVTIGKDQLTGAEASRADLILNAFKGGESLLSSPFVRKIFFPGHPLHALKWPKLPTTQPEIVFTYRDLNESQRKAVERCLSNKEEDRH</sequence>
<dbReference type="EMBL" id="MU118022">
    <property type="protein sequence ID" value="KAF9647978.1"/>
    <property type="molecule type" value="Genomic_DNA"/>
</dbReference>
<accession>A0ACB6ZF62</accession>
<name>A0ACB6ZF62_THEGA</name>
<proteinExistence type="predicted"/>
<comment type="caution">
    <text evidence="1">The sequence shown here is derived from an EMBL/GenBank/DDBJ whole genome shotgun (WGS) entry which is preliminary data.</text>
</comment>